<keyword evidence="15" id="KW-1185">Reference proteome</keyword>
<keyword evidence="7 11" id="KW-0798">TonB box</keyword>
<keyword evidence="8 10" id="KW-0472">Membrane</keyword>
<evidence type="ECO:0000313" key="14">
    <source>
        <dbReference type="EMBL" id="MFC3052790.1"/>
    </source>
</evidence>
<keyword evidence="9 10" id="KW-0998">Cell outer membrane</keyword>
<gene>
    <name evidence="14" type="ORF">ACFOKA_12820</name>
</gene>
<dbReference type="PROSITE" id="PS52016">
    <property type="entry name" value="TONB_DEPENDENT_REC_3"/>
    <property type="match status" value="1"/>
</dbReference>
<dbReference type="EMBL" id="JBHRSL010000010">
    <property type="protein sequence ID" value="MFC3052790.1"/>
    <property type="molecule type" value="Genomic_DNA"/>
</dbReference>
<comment type="similarity">
    <text evidence="10 11">Belongs to the TonB-dependent receptor family.</text>
</comment>
<proteinExistence type="inferred from homology"/>
<name>A0ABV7D7A3_9PROT</name>
<evidence type="ECO:0000259" key="13">
    <source>
        <dbReference type="Pfam" id="PF07715"/>
    </source>
</evidence>
<dbReference type="Pfam" id="PF00593">
    <property type="entry name" value="TonB_dep_Rec_b-barrel"/>
    <property type="match status" value="1"/>
</dbReference>
<dbReference type="InterPro" id="IPR036942">
    <property type="entry name" value="Beta-barrel_TonB_sf"/>
</dbReference>
<protein>
    <submittedName>
        <fullName evidence="14">TonB-dependent receptor plug domain-containing protein</fullName>
    </submittedName>
</protein>
<comment type="caution">
    <text evidence="14">The sequence shown here is derived from an EMBL/GenBank/DDBJ whole genome shotgun (WGS) entry which is preliminary data.</text>
</comment>
<feature type="domain" description="TonB-dependent receptor-like beta-barrel" evidence="12">
    <location>
        <begin position="172"/>
        <end position="597"/>
    </location>
</feature>
<dbReference type="InterPro" id="IPR000531">
    <property type="entry name" value="Beta-barrel_TonB"/>
</dbReference>
<comment type="subcellular location">
    <subcellularLocation>
        <location evidence="1 10">Cell outer membrane</location>
        <topology evidence="1 10">Multi-pass membrane protein</topology>
    </subcellularLocation>
</comment>
<evidence type="ECO:0000313" key="15">
    <source>
        <dbReference type="Proteomes" id="UP001595444"/>
    </source>
</evidence>
<dbReference type="PANTHER" id="PTHR30069:SF53">
    <property type="entry name" value="COLICIN I RECEPTOR-RELATED"/>
    <property type="match status" value="1"/>
</dbReference>
<dbReference type="Pfam" id="PF07715">
    <property type="entry name" value="Plug"/>
    <property type="match status" value="1"/>
</dbReference>
<dbReference type="SUPFAM" id="SSF56935">
    <property type="entry name" value="Porins"/>
    <property type="match status" value="1"/>
</dbReference>
<evidence type="ECO:0000256" key="6">
    <source>
        <dbReference type="ARBA" id="ARBA00023065"/>
    </source>
</evidence>
<dbReference type="Gene3D" id="2.40.170.20">
    <property type="entry name" value="TonB-dependent receptor, beta-barrel domain"/>
    <property type="match status" value="1"/>
</dbReference>
<dbReference type="CDD" id="cd01347">
    <property type="entry name" value="ligand_gated_channel"/>
    <property type="match status" value="1"/>
</dbReference>
<evidence type="ECO:0000256" key="9">
    <source>
        <dbReference type="ARBA" id="ARBA00023237"/>
    </source>
</evidence>
<evidence type="ECO:0000256" key="7">
    <source>
        <dbReference type="ARBA" id="ARBA00023077"/>
    </source>
</evidence>
<evidence type="ECO:0000256" key="8">
    <source>
        <dbReference type="ARBA" id="ARBA00023136"/>
    </source>
</evidence>
<organism evidence="14 15">
    <name type="scientific">Kordiimonas pumila</name>
    <dbReference type="NCBI Taxonomy" id="2161677"/>
    <lineage>
        <taxon>Bacteria</taxon>
        <taxon>Pseudomonadati</taxon>
        <taxon>Pseudomonadota</taxon>
        <taxon>Alphaproteobacteria</taxon>
        <taxon>Kordiimonadales</taxon>
        <taxon>Kordiimonadaceae</taxon>
        <taxon>Kordiimonas</taxon>
    </lineage>
</organism>
<dbReference type="InterPro" id="IPR037066">
    <property type="entry name" value="Plug_dom_sf"/>
</dbReference>
<keyword evidence="6" id="KW-0406">Ion transport</keyword>
<dbReference type="InterPro" id="IPR012910">
    <property type="entry name" value="Plug_dom"/>
</dbReference>
<keyword evidence="5" id="KW-0732">Signal</keyword>
<evidence type="ECO:0000259" key="12">
    <source>
        <dbReference type="Pfam" id="PF00593"/>
    </source>
</evidence>
<dbReference type="Proteomes" id="UP001595444">
    <property type="component" value="Unassembled WGS sequence"/>
</dbReference>
<dbReference type="RefSeq" id="WP_194213563.1">
    <property type="nucleotide sequence ID" value="NZ_CP061205.1"/>
</dbReference>
<keyword evidence="3 10" id="KW-1134">Transmembrane beta strand</keyword>
<dbReference type="PANTHER" id="PTHR30069">
    <property type="entry name" value="TONB-DEPENDENT OUTER MEMBRANE RECEPTOR"/>
    <property type="match status" value="1"/>
</dbReference>
<evidence type="ECO:0000256" key="1">
    <source>
        <dbReference type="ARBA" id="ARBA00004571"/>
    </source>
</evidence>
<evidence type="ECO:0000256" key="11">
    <source>
        <dbReference type="RuleBase" id="RU003357"/>
    </source>
</evidence>
<accession>A0ABV7D7A3</accession>
<evidence type="ECO:0000256" key="5">
    <source>
        <dbReference type="ARBA" id="ARBA00022729"/>
    </source>
</evidence>
<dbReference type="InterPro" id="IPR039426">
    <property type="entry name" value="TonB-dep_rcpt-like"/>
</dbReference>
<reference evidence="15" key="1">
    <citation type="journal article" date="2019" name="Int. J. Syst. Evol. Microbiol.">
        <title>The Global Catalogue of Microorganisms (GCM) 10K type strain sequencing project: providing services to taxonomists for standard genome sequencing and annotation.</title>
        <authorList>
            <consortium name="The Broad Institute Genomics Platform"/>
            <consortium name="The Broad Institute Genome Sequencing Center for Infectious Disease"/>
            <person name="Wu L."/>
            <person name="Ma J."/>
        </authorList>
    </citation>
    <scope>NUCLEOTIDE SEQUENCE [LARGE SCALE GENOMIC DNA]</scope>
    <source>
        <strain evidence="15">KCTC 62164</strain>
    </source>
</reference>
<keyword evidence="14" id="KW-0675">Receptor</keyword>
<evidence type="ECO:0000256" key="2">
    <source>
        <dbReference type="ARBA" id="ARBA00022448"/>
    </source>
</evidence>
<evidence type="ECO:0000256" key="3">
    <source>
        <dbReference type="ARBA" id="ARBA00022452"/>
    </source>
</evidence>
<evidence type="ECO:0000256" key="10">
    <source>
        <dbReference type="PROSITE-ProRule" id="PRU01360"/>
    </source>
</evidence>
<sequence length="623" mass="66731">MSDTLKILLLASTTFTASSAIYAEAALEEVVVTASRREQNISDVGASISVMSEEALTRGQYSFALDAIQTLPGVSINQNGGFGTQATVSIRGNATDQTVVLIDGVQVNDVSAPGGGFNFGTLDPATIERIEVLKGPQSVLYGSDAIGGVVNIITKRANGDGFSGNVFGEYGAFDTFRGGATLRGGSEKLGFVLSGSAVETDGISVADEAAGNTEKDGYNSYTLRARVHAALSDLVTAEVFGSYTDSHADVDSSAFNPASGAYEPADGPDRALSEEYLVGGKLVADLLDGRFNNTVSVEYSALSRQSISAYGTYPGKGERLNLDYLGVYSFTEAWSLTAGAQHENIKLKEPADQANTVDINSVFGVVAYEEGGLSLSAGLRLDDHSDFGSSTNGQLRASYNFAEIGTRVFANWGEGFKAPSLYQLSYICTYCYPVAQTEPNVNLLPERAKSWEAGVEQTVLDGTVKFAATYFDQKTDDLIIYTSTIGYDNVDRARSKGVELSVDAALSSAVTFAANYTYASSKDRDTDLRLIRRPKHQAYAVIDWDVTDRLSTQVSATYNGNELDTGNRTNDSWIRLDLTAAYKVTDSIELYGRVNNLLDEEYQQILGYGTPGIASYFGVRANF</sequence>
<evidence type="ECO:0000256" key="4">
    <source>
        <dbReference type="ARBA" id="ARBA00022692"/>
    </source>
</evidence>
<keyword evidence="2 10" id="KW-0813">Transport</keyword>
<feature type="domain" description="TonB-dependent receptor plug" evidence="13">
    <location>
        <begin position="42"/>
        <end position="149"/>
    </location>
</feature>
<dbReference type="Gene3D" id="2.170.130.10">
    <property type="entry name" value="TonB-dependent receptor, plug domain"/>
    <property type="match status" value="1"/>
</dbReference>
<keyword evidence="4 10" id="KW-0812">Transmembrane</keyword>